<reference evidence="2 3" key="1">
    <citation type="submission" date="2019-03" db="EMBL/GenBank/DDBJ databases">
        <title>Genomic Encyclopedia of Type Strains, Phase IV (KMG-IV): sequencing the most valuable type-strain genomes for metagenomic binning, comparative biology and taxonomic classification.</title>
        <authorList>
            <person name="Goeker M."/>
        </authorList>
    </citation>
    <scope>NUCLEOTIDE SEQUENCE [LARGE SCALE GENOMIC DNA]</scope>
    <source>
        <strain evidence="2 3">DSM 25082</strain>
    </source>
</reference>
<organism evidence="2 3">
    <name type="scientific">Roseateles asaccharophilus</name>
    <dbReference type="NCBI Taxonomy" id="582607"/>
    <lineage>
        <taxon>Bacteria</taxon>
        <taxon>Pseudomonadati</taxon>
        <taxon>Pseudomonadota</taxon>
        <taxon>Betaproteobacteria</taxon>
        <taxon>Burkholderiales</taxon>
        <taxon>Sphaerotilaceae</taxon>
        <taxon>Roseateles</taxon>
    </lineage>
</organism>
<evidence type="ECO:0000256" key="1">
    <source>
        <dbReference type="SAM" id="Coils"/>
    </source>
</evidence>
<name>A0A4R6NGM6_9BURK</name>
<dbReference type="EMBL" id="SNXE01000001">
    <property type="protein sequence ID" value="TDP13444.1"/>
    <property type="molecule type" value="Genomic_DNA"/>
</dbReference>
<dbReference type="InterPro" id="IPR014991">
    <property type="entry name" value="DUF1840"/>
</dbReference>
<protein>
    <submittedName>
        <fullName evidence="2">Uncharacterized protein DUF1840</fullName>
    </submittedName>
</protein>
<comment type="caution">
    <text evidence="2">The sequence shown here is derived from an EMBL/GenBank/DDBJ whole genome shotgun (WGS) entry which is preliminary data.</text>
</comment>
<feature type="coiled-coil region" evidence="1">
    <location>
        <begin position="38"/>
        <end position="65"/>
    </location>
</feature>
<keyword evidence="1" id="KW-0175">Coiled coil</keyword>
<accession>A0A4R6NGM6</accession>
<gene>
    <name evidence="2" type="ORF">DFR39_101921</name>
</gene>
<evidence type="ECO:0000313" key="2">
    <source>
        <dbReference type="EMBL" id="TDP13444.1"/>
    </source>
</evidence>
<keyword evidence="3" id="KW-1185">Reference proteome</keyword>
<dbReference type="RefSeq" id="WP_133602326.1">
    <property type="nucleotide sequence ID" value="NZ_JAUFPJ010000001.1"/>
</dbReference>
<sequence>MYRFKSKDSADVIMLATHGEQILKLMGRESTPEGIITSRQLVEAIEQLERAVAEDEAAFARQQADAEAAGEPIPRRTGVTLRQRAWPLLGAMRLALRGGHDLIWQS</sequence>
<dbReference type="Proteomes" id="UP000295357">
    <property type="component" value="Unassembled WGS sequence"/>
</dbReference>
<dbReference type="AlphaFoldDB" id="A0A4R6NGM6"/>
<proteinExistence type="predicted"/>
<dbReference type="Pfam" id="PF08895">
    <property type="entry name" value="DUF1840"/>
    <property type="match status" value="1"/>
</dbReference>
<evidence type="ECO:0000313" key="3">
    <source>
        <dbReference type="Proteomes" id="UP000295357"/>
    </source>
</evidence>
<dbReference type="OrthoDB" id="5296629at2"/>